<dbReference type="GO" id="GO:0005085">
    <property type="term" value="F:guanyl-nucleotide exchange factor activity"/>
    <property type="evidence" value="ECO:0000318"/>
    <property type="project" value="GO_Central"/>
</dbReference>
<evidence type="ECO:0000259" key="2">
    <source>
        <dbReference type="PROSITE" id="PS50010"/>
    </source>
</evidence>
<dbReference type="AlphaFoldDB" id="A0A0S2LIT4"/>
<dbReference type="GO" id="GO:0005737">
    <property type="term" value="C:cytoplasm"/>
    <property type="evidence" value="ECO:0000318"/>
    <property type="project" value="GO_Central"/>
</dbReference>
<dbReference type="Pfam" id="PF00621">
    <property type="entry name" value="RhoGEF"/>
    <property type="match status" value="1"/>
</dbReference>
<accession>A0A0S2LIT4</accession>
<dbReference type="Gene3D" id="1.20.900.10">
    <property type="entry name" value="Dbl homology (DH) domain"/>
    <property type="match status" value="1"/>
</dbReference>
<proteinExistence type="predicted"/>
<feature type="signal peptide" evidence="1">
    <location>
        <begin position="1"/>
        <end position="18"/>
    </location>
</feature>
<dbReference type="Gene3D" id="2.30.29.30">
    <property type="entry name" value="Pleckstrin-homology domain (PH domain)/Phosphotyrosine-binding domain (PTB)"/>
    <property type="match status" value="1"/>
</dbReference>
<keyword evidence="1" id="KW-0732">Signal</keyword>
<evidence type="ECO:0000256" key="1">
    <source>
        <dbReference type="SAM" id="SignalP"/>
    </source>
</evidence>
<dbReference type="EMBL" id="AE017345">
    <property type="protein sequence ID" value="ALO60553.1"/>
    <property type="molecule type" value="Genomic_DNA"/>
</dbReference>
<organism evidence="3 4">
    <name type="scientific">Cryptococcus deneoformans (strain JEC21 / ATCC MYA-565)</name>
    <name type="common">Cryptococcus neoformans var. neoformans serotype D</name>
    <dbReference type="NCBI Taxonomy" id="214684"/>
    <lineage>
        <taxon>Eukaryota</taxon>
        <taxon>Fungi</taxon>
        <taxon>Dikarya</taxon>
        <taxon>Basidiomycota</taxon>
        <taxon>Agaricomycotina</taxon>
        <taxon>Tremellomycetes</taxon>
        <taxon>Tremellales</taxon>
        <taxon>Cryptococcaceae</taxon>
        <taxon>Cryptococcus</taxon>
        <taxon>Cryptococcus neoformans species complex</taxon>
    </lineage>
</organism>
<dbReference type="VEuPathDB" id="FungiDB:CNE01165"/>
<dbReference type="OrthoDB" id="660555at2759"/>
<gene>
    <name evidence="3" type="ordered locus">CNE01165</name>
</gene>
<protein>
    <recommendedName>
        <fullName evidence="2">DH domain-containing protein</fullName>
    </recommendedName>
</protein>
<dbReference type="KEGG" id="cne:CNE01165"/>
<reference evidence="3 4" key="1">
    <citation type="journal article" date="2005" name="Science">
        <title>The genome of the basidiomycetous yeast and human pathogen Cryptococcus neoformans.</title>
        <authorList>
            <person name="Loftus B.J."/>
            <person name="Fung E."/>
            <person name="Roncaglia P."/>
            <person name="Rowley D."/>
            <person name="Amedeo P."/>
            <person name="Bruno D."/>
            <person name="Vamathevan J."/>
            <person name="Miranda M."/>
            <person name="Anderson I.J."/>
            <person name="Fraser J.A."/>
            <person name="Allen J.E."/>
            <person name="Bosdet I.E."/>
            <person name="Brent M.R."/>
            <person name="Chiu R."/>
            <person name="Doering T.L."/>
            <person name="Donlin M.J."/>
            <person name="D'Souza C.A."/>
            <person name="Fox D.S."/>
            <person name="Grinberg V."/>
            <person name="Fu J."/>
            <person name="Fukushima M."/>
            <person name="Haas B.J."/>
            <person name="Huang J.C."/>
            <person name="Janbon G."/>
            <person name="Jones S.J."/>
            <person name="Koo H.L."/>
            <person name="Krzywinski M.I."/>
            <person name="Kwon-Chung J.K."/>
            <person name="Lengeler K.B."/>
            <person name="Maiti R."/>
            <person name="Marra M.A."/>
            <person name="Marra R.E."/>
            <person name="Mathewson C.A."/>
            <person name="Mitchell T.G."/>
            <person name="Pertea M."/>
            <person name="Riggs F.R."/>
            <person name="Salzberg S.L."/>
            <person name="Schein J.E."/>
            <person name="Shvartsbeyn A."/>
            <person name="Shin H."/>
            <person name="Shumway M."/>
            <person name="Specht C.A."/>
            <person name="Suh B.B."/>
            <person name="Tenney A."/>
            <person name="Utterback T.R."/>
            <person name="Wickes B.L."/>
            <person name="Wortman J.R."/>
            <person name="Wye N.H."/>
            <person name="Kronstad J.W."/>
            <person name="Lodge J.K."/>
            <person name="Heitman J."/>
            <person name="Davis R.W."/>
            <person name="Fraser C.M."/>
            <person name="Hyman R.W."/>
        </authorList>
    </citation>
    <scope>NUCLEOTIDE SEQUENCE [LARGE SCALE GENOMIC DNA]</scope>
    <source>
        <strain evidence="4">JEC21 / ATCC MYA-565</strain>
    </source>
</reference>
<evidence type="ECO:0000313" key="4">
    <source>
        <dbReference type="Proteomes" id="UP000002149"/>
    </source>
</evidence>
<dbReference type="SUPFAM" id="SSF48065">
    <property type="entry name" value="DBL homology domain (DH-domain)"/>
    <property type="match status" value="1"/>
</dbReference>
<feature type="chain" id="PRO_5006602105" description="DH domain-containing protein" evidence="1">
    <location>
        <begin position="19"/>
        <end position="429"/>
    </location>
</feature>
<dbReference type="InParanoid" id="A0A0S2LIT4"/>
<feature type="domain" description="DH" evidence="2">
    <location>
        <begin position="61"/>
        <end position="281"/>
    </location>
</feature>
<sequence length="429" mass="48348">MGFRGFLATLFCVSVVRIDTGYTPRTKDFFSSHTTTISPNSSTSTSQSNKRIQKFSDKASARTRVLQEFITSEMTYVNLLQEFDHVYIHTAYEPLTSNFGSKASPEVTLGTILTAEERKTMFRGLQEILKLHSQHILPQLIVATKSVQQSDGLEGDRSTEAAMNICKVICEFSEWFKLYSSYSSTCDNATTKLTQWISGAGITKQDKARVQAYLAKCKANRRHSQLDMTGYLLLPVQRLTRYKMLLEQLEKFTPPAPAGTHDYVSEALARISIVLVYVNDYKRSLDSRSRLCHWADHISVVGPSSLVQPHRVLVREGPVNFIARGALIKAPQGIRKPSKHMSRDIATVDKMCMAVLCHDLLVLADSATERYKGKLGLVDVVRLSAMGEARVEWRNVVVFEAYDVSYYLQVDNQTVAEGWVQAINHCRRK</sequence>
<dbReference type="SMART" id="SM00325">
    <property type="entry name" value="RhoGEF"/>
    <property type="match status" value="1"/>
</dbReference>
<dbReference type="PANTHER" id="PTHR12673:SF270">
    <property type="entry name" value="FYVE-TYPE DOMAIN-CONTAINING PROTEIN"/>
    <property type="match status" value="1"/>
</dbReference>
<dbReference type="Proteomes" id="UP000002149">
    <property type="component" value="Chromosome 5"/>
</dbReference>
<dbReference type="InterPro" id="IPR000219">
    <property type="entry name" value="DH_dom"/>
</dbReference>
<dbReference type="RefSeq" id="XP_024514364.1">
    <property type="nucleotide sequence ID" value="XM_024658513.1"/>
</dbReference>
<dbReference type="PROSITE" id="PS50010">
    <property type="entry name" value="DH_2"/>
    <property type="match status" value="1"/>
</dbReference>
<name>A0A0S2LIT4_CRYD1</name>
<dbReference type="STRING" id="214684.A0A0S2LIT4"/>
<dbReference type="InterPro" id="IPR051092">
    <property type="entry name" value="FYVE_RhoGEF_PH"/>
</dbReference>
<evidence type="ECO:0000313" key="3">
    <source>
        <dbReference type="EMBL" id="ALO60553.1"/>
    </source>
</evidence>
<keyword evidence="4" id="KW-1185">Reference proteome</keyword>
<dbReference type="InterPro" id="IPR011993">
    <property type="entry name" value="PH-like_dom_sf"/>
</dbReference>
<dbReference type="PANTHER" id="PTHR12673">
    <property type="entry name" value="FACIOGENITAL DYSPLASIA PROTEIN"/>
    <property type="match status" value="1"/>
</dbReference>
<dbReference type="PaxDb" id="214684-A0A0S2LIT4"/>
<dbReference type="GeneID" id="36392854"/>
<dbReference type="SUPFAM" id="SSF50729">
    <property type="entry name" value="PH domain-like"/>
    <property type="match status" value="1"/>
</dbReference>
<dbReference type="InterPro" id="IPR035899">
    <property type="entry name" value="DBL_dom_sf"/>
</dbReference>
<dbReference type="CDD" id="cd00160">
    <property type="entry name" value="RhoGEF"/>
    <property type="match status" value="1"/>
</dbReference>